<reference evidence="3 4" key="1">
    <citation type="submission" date="2019-10" db="EMBL/GenBank/DDBJ databases">
        <title>Assembly and Annotation for the nematode Trichostrongylus colubriformis.</title>
        <authorList>
            <person name="Martin J."/>
        </authorList>
    </citation>
    <scope>NUCLEOTIDE SEQUENCE [LARGE SCALE GENOMIC DNA]</scope>
    <source>
        <strain evidence="3">G859</strain>
        <tissue evidence="3">Whole worm</tissue>
    </source>
</reference>
<keyword evidence="1" id="KW-1133">Transmembrane helix</keyword>
<feature type="signal peptide" evidence="2">
    <location>
        <begin position="1"/>
        <end position="19"/>
    </location>
</feature>
<dbReference type="EMBL" id="WIXE01021710">
    <property type="protein sequence ID" value="KAK5968141.1"/>
    <property type="molecule type" value="Genomic_DNA"/>
</dbReference>
<gene>
    <name evidence="3" type="ORF">GCK32_018178</name>
</gene>
<keyword evidence="1" id="KW-0812">Transmembrane</keyword>
<comment type="caution">
    <text evidence="3">The sequence shown here is derived from an EMBL/GenBank/DDBJ whole genome shotgun (WGS) entry which is preliminary data.</text>
</comment>
<keyword evidence="2" id="KW-0732">Signal</keyword>
<sequence>MAMMQLLLGVLQLAASALAFDVRTSPMVSSTPEPKKCFTCSVFTFIDNRLLCTNPGTCYSDYCYSYVLSDLRSMFLSGCAEDWSDFAFTTGADNRILCHAHGHFGLCLCRAGEIPCNKRYTNDTELQWLDSNIMIMNSVSHKVTGFTADYARNRVLQMRVEGYPEKFPGPPLNAARFPFAFLSAVLSLMSTGIALLLLAWLML</sequence>
<evidence type="ECO:0000313" key="4">
    <source>
        <dbReference type="Proteomes" id="UP001331761"/>
    </source>
</evidence>
<keyword evidence="4" id="KW-1185">Reference proteome</keyword>
<name>A0AAN8EWH6_TRICO</name>
<accession>A0AAN8EWH6</accession>
<feature type="chain" id="PRO_5042921229" evidence="2">
    <location>
        <begin position="20"/>
        <end position="203"/>
    </location>
</feature>
<keyword evidence="1" id="KW-0472">Membrane</keyword>
<protein>
    <submittedName>
        <fullName evidence="3">Uncharacterized protein</fullName>
    </submittedName>
</protein>
<dbReference type="Proteomes" id="UP001331761">
    <property type="component" value="Unassembled WGS sequence"/>
</dbReference>
<proteinExistence type="predicted"/>
<feature type="transmembrane region" description="Helical" evidence="1">
    <location>
        <begin position="179"/>
        <end position="201"/>
    </location>
</feature>
<organism evidence="3 4">
    <name type="scientific">Trichostrongylus colubriformis</name>
    <name type="common">Black scour worm</name>
    <dbReference type="NCBI Taxonomy" id="6319"/>
    <lineage>
        <taxon>Eukaryota</taxon>
        <taxon>Metazoa</taxon>
        <taxon>Ecdysozoa</taxon>
        <taxon>Nematoda</taxon>
        <taxon>Chromadorea</taxon>
        <taxon>Rhabditida</taxon>
        <taxon>Rhabditina</taxon>
        <taxon>Rhabditomorpha</taxon>
        <taxon>Strongyloidea</taxon>
        <taxon>Trichostrongylidae</taxon>
        <taxon>Trichostrongylus</taxon>
    </lineage>
</organism>
<evidence type="ECO:0000313" key="3">
    <source>
        <dbReference type="EMBL" id="KAK5968141.1"/>
    </source>
</evidence>
<dbReference type="AlphaFoldDB" id="A0AAN8EWH6"/>
<evidence type="ECO:0000256" key="1">
    <source>
        <dbReference type="SAM" id="Phobius"/>
    </source>
</evidence>
<evidence type="ECO:0000256" key="2">
    <source>
        <dbReference type="SAM" id="SignalP"/>
    </source>
</evidence>